<evidence type="ECO:0000256" key="3">
    <source>
        <dbReference type="PROSITE-ProRule" id="PRU01282"/>
    </source>
</evidence>
<dbReference type="PROSITE" id="PS51353">
    <property type="entry name" value="ARSC"/>
    <property type="match status" value="1"/>
</dbReference>
<dbReference type="AlphaFoldDB" id="A0A1W1Y487"/>
<keyword evidence="2" id="KW-0676">Redox-active center</keyword>
<dbReference type="InterPro" id="IPR036249">
    <property type="entry name" value="Thioredoxin-like_sf"/>
</dbReference>
<dbReference type="EMBL" id="FWXK01000001">
    <property type="protein sequence ID" value="SMC30934.1"/>
    <property type="molecule type" value="Genomic_DNA"/>
</dbReference>
<keyword evidence="1" id="KW-1015">Disulfide bond</keyword>
<sequence length="116" mass="13681">MLTVYGIPNCTTCKKAREKLAQLNIDYQWVNLKEQTPSIDTLKWILESEGENSRKLFNTSGERYRELQLKNRFSELTIDEKAELLADNGMLIKRPLFVDDNRYAIRELPTWLVEEK</sequence>
<dbReference type="OrthoDB" id="9794155at2"/>
<dbReference type="SUPFAM" id="SSF52833">
    <property type="entry name" value="Thioredoxin-like"/>
    <property type="match status" value="1"/>
</dbReference>
<gene>
    <name evidence="4" type="ORF">SAMN04487984_0321</name>
</gene>
<keyword evidence="5" id="KW-1185">Reference proteome</keyword>
<comment type="similarity">
    <text evidence="3">Belongs to the ArsC family.</text>
</comment>
<protein>
    <submittedName>
        <fullName evidence="4">Arsenate reductase</fullName>
    </submittedName>
</protein>
<dbReference type="InterPro" id="IPR006660">
    <property type="entry name" value="Arsenate_reductase-like"/>
</dbReference>
<organism evidence="4 5">
    <name type="scientific">Aerococcus suis</name>
    <dbReference type="NCBI Taxonomy" id="371602"/>
    <lineage>
        <taxon>Bacteria</taxon>
        <taxon>Bacillati</taxon>
        <taxon>Bacillota</taxon>
        <taxon>Bacilli</taxon>
        <taxon>Lactobacillales</taxon>
        <taxon>Aerococcaceae</taxon>
        <taxon>Aerococcus</taxon>
    </lineage>
</organism>
<reference evidence="5" key="1">
    <citation type="submission" date="2017-04" db="EMBL/GenBank/DDBJ databases">
        <authorList>
            <person name="Varghese N."/>
            <person name="Submissions S."/>
        </authorList>
    </citation>
    <scope>NUCLEOTIDE SEQUENCE [LARGE SCALE GENOMIC DNA]</scope>
    <source>
        <strain evidence="5">DSM 21500</strain>
    </source>
</reference>
<evidence type="ECO:0000313" key="5">
    <source>
        <dbReference type="Proteomes" id="UP000243884"/>
    </source>
</evidence>
<evidence type="ECO:0000256" key="2">
    <source>
        <dbReference type="ARBA" id="ARBA00023284"/>
    </source>
</evidence>
<evidence type="ECO:0000256" key="1">
    <source>
        <dbReference type="ARBA" id="ARBA00023157"/>
    </source>
</evidence>
<dbReference type="RefSeq" id="WP_143238325.1">
    <property type="nucleotide sequence ID" value="NZ_FWXK01000001.1"/>
</dbReference>
<name>A0A1W1Y487_9LACT</name>
<evidence type="ECO:0000313" key="4">
    <source>
        <dbReference type="EMBL" id="SMC30934.1"/>
    </source>
</evidence>
<proteinExistence type="inferred from homology"/>
<dbReference type="InterPro" id="IPR006504">
    <property type="entry name" value="Tscrpt_reg_Spx/MgsR"/>
</dbReference>
<accession>A0A1W1Y487</accession>
<dbReference type="PANTHER" id="PTHR30041:SF8">
    <property type="entry name" value="PROTEIN YFFB"/>
    <property type="match status" value="1"/>
</dbReference>
<dbReference type="Proteomes" id="UP000243884">
    <property type="component" value="Unassembled WGS sequence"/>
</dbReference>
<dbReference type="STRING" id="371602.SAMN04487984_0321"/>
<dbReference type="NCBIfam" id="TIGR01617">
    <property type="entry name" value="arsC_related"/>
    <property type="match status" value="1"/>
</dbReference>
<dbReference type="Gene3D" id="3.40.30.10">
    <property type="entry name" value="Glutaredoxin"/>
    <property type="match status" value="1"/>
</dbReference>
<dbReference type="Pfam" id="PF03960">
    <property type="entry name" value="ArsC"/>
    <property type="match status" value="1"/>
</dbReference>
<dbReference type="PANTHER" id="PTHR30041">
    <property type="entry name" value="ARSENATE REDUCTASE"/>
    <property type="match status" value="1"/>
</dbReference>